<dbReference type="EMBL" id="JAFBEE010000002">
    <property type="protein sequence ID" value="MBM7613942.1"/>
    <property type="molecule type" value="Genomic_DNA"/>
</dbReference>
<feature type="transmembrane region" description="Helical" evidence="8">
    <location>
        <begin position="336"/>
        <end position="356"/>
    </location>
</feature>
<evidence type="ECO:0000313" key="10">
    <source>
        <dbReference type="Proteomes" id="UP001314796"/>
    </source>
</evidence>
<reference evidence="9 10" key="1">
    <citation type="submission" date="2021-01" db="EMBL/GenBank/DDBJ databases">
        <title>Genomic Encyclopedia of Type Strains, Phase IV (KMG-IV): sequencing the most valuable type-strain genomes for metagenomic binning, comparative biology and taxonomic classification.</title>
        <authorList>
            <person name="Goeker M."/>
        </authorList>
    </citation>
    <scope>NUCLEOTIDE SEQUENCE [LARGE SCALE GENOMIC DNA]</scope>
    <source>
        <strain evidence="9 10">DSM 25890</strain>
    </source>
</reference>
<keyword evidence="3" id="KW-0813">Transport</keyword>
<feature type="transmembrane region" description="Helical" evidence="8">
    <location>
        <begin position="311"/>
        <end position="329"/>
    </location>
</feature>
<comment type="subcellular location">
    <subcellularLocation>
        <location evidence="1">Cell membrane</location>
        <topology evidence="1">Multi-pass membrane protein</topology>
    </subcellularLocation>
</comment>
<evidence type="ECO:0000256" key="5">
    <source>
        <dbReference type="ARBA" id="ARBA00022692"/>
    </source>
</evidence>
<feature type="transmembrane region" description="Helical" evidence="8">
    <location>
        <begin position="121"/>
        <end position="143"/>
    </location>
</feature>
<feature type="transmembrane region" description="Helical" evidence="8">
    <location>
        <begin position="25"/>
        <end position="46"/>
    </location>
</feature>
<keyword evidence="6 8" id="KW-1133">Transmembrane helix</keyword>
<keyword evidence="4" id="KW-1003">Cell membrane</keyword>
<evidence type="ECO:0000256" key="3">
    <source>
        <dbReference type="ARBA" id="ARBA00022448"/>
    </source>
</evidence>
<comment type="similarity">
    <text evidence="2">Belongs to the autoinducer-2 exporter (AI-2E) (TC 2.A.86) family.</text>
</comment>
<sequence length="410" mass="45898">MNSPTMEAISRSIRQITEGDFFQDFMTFITQILVLFLIVFAIYYLIHIGNNHVDPKKRINLQRKQILNFILLFIFLSFLLVVLKLRFILFEILAPFMGAIVLAYVLNPFVKFLNKKGISRLWGVLLIYLAFSLVILVLSLTLIPKMTTEVKGLMEVLPEYSNGAYEYLHSTYLKFNQNLESLPPEFDGVRSLLQNNIERIQELVVGLITVVTNSLLAIFSRIFSIILIPILSFYFLKDAEEFKKALILFIPSSVRKKSLEMAKDFDTVLGGFIRGQMIVASFVGILTTIALLIMRVDFAVLVGLIAGVANVIPYFGPVIGIIPGAFFALMDSPIKAVYVVITFVVIQQFESGILSPKIVGKSVGIHPVWVIFALVIGGKFFGLIGLLIAVPAAGIIKVIGKHLVDYIVRL</sequence>
<proteinExistence type="inferred from homology"/>
<keyword evidence="10" id="KW-1185">Reference proteome</keyword>
<feature type="transmembrane region" description="Helical" evidence="8">
    <location>
        <begin position="66"/>
        <end position="83"/>
    </location>
</feature>
<keyword evidence="7 8" id="KW-0472">Membrane</keyword>
<evidence type="ECO:0000256" key="4">
    <source>
        <dbReference type="ARBA" id="ARBA00022475"/>
    </source>
</evidence>
<feature type="transmembrane region" description="Helical" evidence="8">
    <location>
        <begin position="368"/>
        <end position="393"/>
    </location>
</feature>
<evidence type="ECO:0000256" key="8">
    <source>
        <dbReference type="SAM" id="Phobius"/>
    </source>
</evidence>
<organism evidence="9 10">
    <name type="scientific">Alkaliphilus hydrothermalis</name>
    <dbReference type="NCBI Taxonomy" id="1482730"/>
    <lineage>
        <taxon>Bacteria</taxon>
        <taxon>Bacillati</taxon>
        <taxon>Bacillota</taxon>
        <taxon>Clostridia</taxon>
        <taxon>Peptostreptococcales</taxon>
        <taxon>Natronincolaceae</taxon>
        <taxon>Alkaliphilus</taxon>
    </lineage>
</organism>
<feature type="transmembrane region" description="Helical" evidence="8">
    <location>
        <begin position="215"/>
        <end position="236"/>
    </location>
</feature>
<dbReference type="Pfam" id="PF01594">
    <property type="entry name" value="AI-2E_transport"/>
    <property type="match status" value="1"/>
</dbReference>
<feature type="transmembrane region" description="Helical" evidence="8">
    <location>
        <begin position="278"/>
        <end position="305"/>
    </location>
</feature>
<protein>
    <submittedName>
        <fullName evidence="9">Sporulation integral membrane protein YtvI</fullName>
    </submittedName>
</protein>
<evidence type="ECO:0000256" key="6">
    <source>
        <dbReference type="ARBA" id="ARBA00022989"/>
    </source>
</evidence>
<dbReference type="PANTHER" id="PTHR21716">
    <property type="entry name" value="TRANSMEMBRANE PROTEIN"/>
    <property type="match status" value="1"/>
</dbReference>
<dbReference type="PANTHER" id="PTHR21716:SF53">
    <property type="entry name" value="PERMEASE PERM-RELATED"/>
    <property type="match status" value="1"/>
</dbReference>
<evidence type="ECO:0000256" key="7">
    <source>
        <dbReference type="ARBA" id="ARBA00023136"/>
    </source>
</evidence>
<comment type="caution">
    <text evidence="9">The sequence shown here is derived from an EMBL/GenBank/DDBJ whole genome shotgun (WGS) entry which is preliminary data.</text>
</comment>
<evidence type="ECO:0000256" key="2">
    <source>
        <dbReference type="ARBA" id="ARBA00009773"/>
    </source>
</evidence>
<dbReference type="InterPro" id="IPR002549">
    <property type="entry name" value="AI-2E-like"/>
</dbReference>
<keyword evidence="5 8" id="KW-0812">Transmembrane</keyword>
<gene>
    <name evidence="9" type="ORF">JOC73_000451</name>
</gene>
<accession>A0ABS2NLX5</accession>
<evidence type="ECO:0000256" key="1">
    <source>
        <dbReference type="ARBA" id="ARBA00004651"/>
    </source>
</evidence>
<evidence type="ECO:0000313" key="9">
    <source>
        <dbReference type="EMBL" id="MBM7613942.1"/>
    </source>
</evidence>
<name>A0ABS2NLX5_9FIRM</name>
<feature type="transmembrane region" description="Helical" evidence="8">
    <location>
        <begin position="89"/>
        <end position="109"/>
    </location>
</feature>
<dbReference type="Proteomes" id="UP001314796">
    <property type="component" value="Unassembled WGS sequence"/>
</dbReference>